<reference evidence="9 10" key="1">
    <citation type="submission" date="2017-04" db="EMBL/GenBank/DDBJ databases">
        <authorList>
            <person name="Veseli I.A."/>
            <person name="Tang C."/>
            <person name="Pombert J.-F."/>
        </authorList>
    </citation>
    <scope>NUCLEOTIDE SEQUENCE [LARGE SCALE GENOMIC DNA]</scope>
    <source>
        <strain evidence="9 10">ATCC 700373</strain>
    </source>
</reference>
<organism evidence="9 10">
    <name type="scientific">Staphylococcus lutrae</name>
    <dbReference type="NCBI Taxonomy" id="155085"/>
    <lineage>
        <taxon>Bacteria</taxon>
        <taxon>Bacillati</taxon>
        <taxon>Bacillota</taxon>
        <taxon>Bacilli</taxon>
        <taxon>Bacillales</taxon>
        <taxon>Staphylococcaceae</taxon>
        <taxon>Staphylococcus</taxon>
    </lineage>
</organism>
<dbReference type="InterPro" id="IPR008915">
    <property type="entry name" value="Peptidase_M50"/>
</dbReference>
<gene>
    <name evidence="9" type="ORF">B5P37_08670</name>
</gene>
<keyword evidence="4 7" id="KW-0812">Transmembrane</keyword>
<dbReference type="Pfam" id="PF02163">
    <property type="entry name" value="Peptidase_M50"/>
    <property type="match status" value="1"/>
</dbReference>
<feature type="transmembrane region" description="Helical" evidence="7">
    <location>
        <begin position="138"/>
        <end position="159"/>
    </location>
</feature>
<feature type="transmembrane region" description="Helical" evidence="7">
    <location>
        <begin position="34"/>
        <end position="54"/>
    </location>
</feature>
<keyword evidence="5 7" id="KW-1133">Transmembrane helix</keyword>
<evidence type="ECO:0000256" key="2">
    <source>
        <dbReference type="ARBA" id="ARBA00004141"/>
    </source>
</evidence>
<evidence type="ECO:0000256" key="3">
    <source>
        <dbReference type="ARBA" id="ARBA00007931"/>
    </source>
</evidence>
<feature type="transmembrane region" description="Helical" evidence="7">
    <location>
        <begin position="66"/>
        <end position="90"/>
    </location>
</feature>
<feature type="transmembrane region" description="Helical" evidence="7">
    <location>
        <begin position="110"/>
        <end position="131"/>
    </location>
</feature>
<evidence type="ECO:0000313" key="10">
    <source>
        <dbReference type="Proteomes" id="UP000242864"/>
    </source>
</evidence>
<dbReference type="GO" id="GO:0016020">
    <property type="term" value="C:membrane"/>
    <property type="evidence" value="ECO:0007669"/>
    <property type="project" value="UniProtKB-SubCell"/>
</dbReference>
<comment type="cofactor">
    <cofactor evidence="1">
        <name>Zn(2+)</name>
        <dbReference type="ChEBI" id="CHEBI:29105"/>
    </cofactor>
</comment>
<comment type="subcellular location">
    <subcellularLocation>
        <location evidence="2">Membrane</location>
        <topology evidence="2">Multi-pass membrane protein</topology>
    </subcellularLocation>
</comment>
<evidence type="ECO:0000313" key="9">
    <source>
        <dbReference type="EMBL" id="ARJ51379.1"/>
    </source>
</evidence>
<dbReference type="KEGG" id="slz:B5P37_08670"/>
<sequence>MKKIYINIIYNVLFYEILFILLILISYISKNDTLILISNLILIGLLVIIIHELGHFFIGKIQGMSLYMISLVSVIFIKNNFYFSYPVFLAVGATNMYKDNWKEGLKVEKLIWYALGGPTFNVLTIVIVCLFKLIFENFYLDMFLILNIVILVVTLFPFIKGNDGYTFLELLIKKENSNFYKSYLSHSIYTSETLNLYDHQALFFEITDTFKWNVVYLNGVVNGKVMQKSMKQTYNNKYEQNIIDLYLVGLGIKSEQEINFDSISPIYGKCLYYLNIYLQYKEKKYLNLASDHTHEILDEYQINIAENIIKNHKALYDKN</sequence>
<evidence type="ECO:0000256" key="4">
    <source>
        <dbReference type="ARBA" id="ARBA00022692"/>
    </source>
</evidence>
<comment type="similarity">
    <text evidence="3">Belongs to the peptidase M50B family.</text>
</comment>
<evidence type="ECO:0000256" key="7">
    <source>
        <dbReference type="SAM" id="Phobius"/>
    </source>
</evidence>
<dbReference type="EMBL" id="CP020773">
    <property type="protein sequence ID" value="ARJ51379.1"/>
    <property type="molecule type" value="Genomic_DNA"/>
</dbReference>
<protein>
    <recommendedName>
        <fullName evidence="8">Peptidase M50 domain-containing protein</fullName>
    </recommendedName>
</protein>
<dbReference type="Proteomes" id="UP000242864">
    <property type="component" value="Chromosome"/>
</dbReference>
<keyword evidence="6 7" id="KW-0472">Membrane</keyword>
<accession>A0AAC9RT93</accession>
<keyword evidence="10" id="KW-1185">Reference proteome</keyword>
<feature type="domain" description="Peptidase M50" evidence="8">
    <location>
        <begin position="43"/>
        <end position="197"/>
    </location>
</feature>
<name>A0AAC9RT93_9STAP</name>
<evidence type="ECO:0000259" key="8">
    <source>
        <dbReference type="Pfam" id="PF02163"/>
    </source>
</evidence>
<dbReference type="GO" id="GO:0006508">
    <property type="term" value="P:proteolysis"/>
    <property type="evidence" value="ECO:0007669"/>
    <property type="project" value="InterPro"/>
</dbReference>
<dbReference type="AlphaFoldDB" id="A0AAC9RT93"/>
<evidence type="ECO:0000256" key="6">
    <source>
        <dbReference type="ARBA" id="ARBA00023136"/>
    </source>
</evidence>
<evidence type="ECO:0000256" key="1">
    <source>
        <dbReference type="ARBA" id="ARBA00001947"/>
    </source>
</evidence>
<dbReference type="RefSeq" id="WP_085237845.1">
    <property type="nucleotide sequence ID" value="NZ_CP020773.1"/>
</dbReference>
<evidence type="ECO:0000256" key="5">
    <source>
        <dbReference type="ARBA" id="ARBA00022989"/>
    </source>
</evidence>
<proteinExistence type="inferred from homology"/>
<feature type="transmembrane region" description="Helical" evidence="7">
    <location>
        <begin position="7"/>
        <end position="28"/>
    </location>
</feature>